<feature type="compositionally biased region" description="Low complexity" evidence="1">
    <location>
        <begin position="444"/>
        <end position="453"/>
    </location>
</feature>
<feature type="region of interest" description="Disordered" evidence="1">
    <location>
        <begin position="611"/>
        <end position="642"/>
    </location>
</feature>
<protein>
    <submittedName>
        <fullName evidence="2">Uncharacterized protein</fullName>
    </submittedName>
</protein>
<feature type="compositionally biased region" description="Pro residues" evidence="1">
    <location>
        <begin position="690"/>
        <end position="704"/>
    </location>
</feature>
<feature type="compositionally biased region" description="Pro residues" evidence="1">
    <location>
        <begin position="172"/>
        <end position="181"/>
    </location>
</feature>
<accession>A0A3L8QA17</accession>
<feature type="compositionally biased region" description="Low complexity" evidence="1">
    <location>
        <begin position="680"/>
        <end position="689"/>
    </location>
</feature>
<name>A0A3L8QA17_CHLGU</name>
<evidence type="ECO:0000256" key="1">
    <source>
        <dbReference type="SAM" id="MobiDB-lite"/>
    </source>
</evidence>
<keyword evidence="3" id="KW-1185">Reference proteome</keyword>
<evidence type="ECO:0000313" key="2">
    <source>
        <dbReference type="EMBL" id="RLV64069.1"/>
    </source>
</evidence>
<feature type="region of interest" description="Disordered" evidence="1">
    <location>
        <begin position="435"/>
        <end position="480"/>
    </location>
</feature>
<dbReference type="Proteomes" id="UP000276834">
    <property type="component" value="Unassembled WGS sequence"/>
</dbReference>
<organism evidence="2 3">
    <name type="scientific">Chloebia gouldiae</name>
    <name type="common">Gouldian finch</name>
    <name type="synonym">Erythrura gouldiae</name>
    <dbReference type="NCBI Taxonomy" id="44316"/>
    <lineage>
        <taxon>Eukaryota</taxon>
        <taxon>Metazoa</taxon>
        <taxon>Chordata</taxon>
        <taxon>Craniata</taxon>
        <taxon>Vertebrata</taxon>
        <taxon>Euteleostomi</taxon>
        <taxon>Archelosauria</taxon>
        <taxon>Archosauria</taxon>
        <taxon>Dinosauria</taxon>
        <taxon>Saurischia</taxon>
        <taxon>Theropoda</taxon>
        <taxon>Coelurosauria</taxon>
        <taxon>Aves</taxon>
        <taxon>Neognathae</taxon>
        <taxon>Neoaves</taxon>
        <taxon>Telluraves</taxon>
        <taxon>Australaves</taxon>
        <taxon>Passeriformes</taxon>
        <taxon>Passeroidea</taxon>
        <taxon>Passeridae</taxon>
        <taxon>Chloebia</taxon>
    </lineage>
</organism>
<feature type="region of interest" description="Disordered" evidence="1">
    <location>
        <begin position="232"/>
        <end position="285"/>
    </location>
</feature>
<dbReference type="OrthoDB" id="10689223at2759"/>
<feature type="compositionally biased region" description="Pro residues" evidence="1">
    <location>
        <begin position="731"/>
        <end position="745"/>
    </location>
</feature>
<feature type="compositionally biased region" description="Low complexity" evidence="1">
    <location>
        <begin position="260"/>
        <end position="277"/>
    </location>
</feature>
<dbReference type="AlphaFoldDB" id="A0A3L8QA17"/>
<feature type="compositionally biased region" description="Low complexity" evidence="1">
    <location>
        <begin position="578"/>
        <end position="592"/>
    </location>
</feature>
<reference evidence="2 3" key="1">
    <citation type="journal article" date="2018" name="Proc. R. Soc. B">
        <title>A non-coding region near Follistatin controls head colour polymorphism in the Gouldian finch.</title>
        <authorList>
            <person name="Toomey M.B."/>
            <person name="Marques C.I."/>
            <person name="Andrade P."/>
            <person name="Araujo P.M."/>
            <person name="Sabatino S."/>
            <person name="Gazda M.A."/>
            <person name="Afonso S."/>
            <person name="Lopes R.J."/>
            <person name="Corbo J.C."/>
            <person name="Carneiro M."/>
        </authorList>
    </citation>
    <scope>NUCLEOTIDE SEQUENCE [LARGE SCALE GENOMIC DNA]</scope>
    <source>
        <strain evidence="2">Red01</strain>
        <tissue evidence="2">Muscle</tissue>
    </source>
</reference>
<dbReference type="EMBL" id="QUSF01001361">
    <property type="protein sequence ID" value="RLV64069.1"/>
    <property type="molecule type" value="Genomic_DNA"/>
</dbReference>
<evidence type="ECO:0000313" key="3">
    <source>
        <dbReference type="Proteomes" id="UP000276834"/>
    </source>
</evidence>
<feature type="compositionally biased region" description="Polar residues" evidence="1">
    <location>
        <begin position="611"/>
        <end position="623"/>
    </location>
</feature>
<feature type="compositionally biased region" description="Pro residues" evidence="1">
    <location>
        <begin position="137"/>
        <end position="153"/>
    </location>
</feature>
<feature type="region of interest" description="Disordered" evidence="1">
    <location>
        <begin position="657"/>
        <end position="918"/>
    </location>
</feature>
<feature type="compositionally biased region" description="Pro residues" evidence="1">
    <location>
        <begin position="826"/>
        <end position="836"/>
    </location>
</feature>
<feature type="region of interest" description="Disordered" evidence="1">
    <location>
        <begin position="127"/>
        <end position="186"/>
    </location>
</feature>
<gene>
    <name evidence="2" type="ORF">DV515_00017626</name>
</gene>
<proteinExistence type="predicted"/>
<feature type="non-terminal residue" evidence="2">
    <location>
        <position position="1017"/>
    </location>
</feature>
<sequence>MMMMDDGWMAPRSFFPGALTSRSWNAPGSVRTRRWGPNAGVRGVPGAIPVFFLRDAVGMRRGRDPEGAARPSLGWFLPPFLPSAPIWPCKERSAGCPELSQHGAGNVGNVGNLLPLCWAELEPEGARQSPWSCQPRPEAPPRVSPGPGCPQPLRPSRAAVPGRGTGKDPARPEPPPPPPAPRQHIWDTPGAFKAARLSSWPEMKGKLSLGGWNAFPALRSAAAGAHFLRRLSRGTPRHIPGPRGLRAPRGAPGMLRAAARGGKSSSRTSPGRGSGCRADASDRFSSFPGGGRPRWGWVSLQLWGFMGFKKRLEAPGISRLQNGELDFGGLDGALSIPGLLLSRFSKGLIPLHQGRGIPQLLTPSSTRNKRVFSRLEKENVPVLWEGLVEFRVSRGLEGMDLGVYQPIKGVKPLKRMGRRSSLPLVIIPAHSPPVTLPWDPSSPAPGWEGAEGPPEGPGPPDDPFALAPSGSPQTPSPSRRLFPAVPAWGSSASSIVLKITIPSSVCDVLPPLPAPGSVPAPPAPVSSSRHQNCSVGDLQFGCFSPKAWLEHEDSLGNGSRTGLVSVCPAGHSPWEPGHSFGIPGSSPISSSGTLPDAQDAVSEVEFGGFSDFSQLGNKGQTQAGPAPCPGSRDSTCGDTPVSGKVWDTLPSVPVHLTLLPPLPGSGTGFQGKHSPGNRDLQAQTPLQVPQVPPGLSPSPDPPAGPSGSVPKPRPPCRSLRSVCPQAQTPLQVPPGLSPSPDPPAGPSGLSPGPDPPAGPSGPSGLSPSPDPPAGPSGLSPSPDPPAGPACPQGQHHPLEAPGPLPELRDTPRATLGTPSRDLCPQHLPPPKPPGGSPAPRGSSGAFEAPLPPSPHLESRLGKCKKSALFLRVPLNPSTGRKSAKTPQRVPVRAVGVLHDPKHSPKSSRGSPIPEDSSGCPVLGSEECCSGKSGQFHEKWGWERLVQPENGVRRLGLCGGWRGDGFESPGKPLEHQDLCALLSQCQGTGIPAGILPPEPRAGSLWGLRSPLQGRAELC</sequence>
<comment type="caution">
    <text evidence="2">The sequence shown here is derived from an EMBL/GenBank/DDBJ whole genome shotgun (WGS) entry which is preliminary data.</text>
</comment>
<dbReference type="PRINTS" id="PR01217">
    <property type="entry name" value="PRICHEXTENSN"/>
</dbReference>
<feature type="region of interest" description="Disordered" evidence="1">
    <location>
        <begin position="578"/>
        <end position="598"/>
    </location>
</feature>